<comment type="cofactor">
    <cofactor evidence="1">
        <name>Mg(2+)</name>
        <dbReference type="ChEBI" id="CHEBI:18420"/>
    </cofactor>
</comment>
<name>A0ABQ0DKI7_9EUKA</name>
<evidence type="ECO:0000313" key="20">
    <source>
        <dbReference type="Proteomes" id="UP001628156"/>
    </source>
</evidence>
<sequence length="317" mass="36466">MNVSEDNPKQTKLLLIGETGVGKSSFGNFILKKNVFEVSDSPNPETREVVGEKGEGDRSDLIVIDTPSLQESKEFNERFLNDIVDIVKEQGGINGIVIVLNYNTNIISNNIKMLIQIMSKIFPSHDFLKHICIVWNKCYYYISDRQLTNQKEIKRNEFLPELLRRTEIFTGAEETNDIPMYYVDSEPDKRYDNSRSENEIERLIEWGRRLNPINIDTSYQEKAPVIEEKEETESMGNNDKQIITQVKRKRREIRVGFNGEIKYGDWKIIKVMSNEKQSRLPKLTSNTLKTVVVIGTIAIGTIAIGTIIFVLAKVNWV</sequence>
<evidence type="ECO:0000256" key="4">
    <source>
        <dbReference type="ARBA" id="ARBA00022528"/>
    </source>
</evidence>
<comment type="caution">
    <text evidence="19">The sequence shown here is derived from an EMBL/GenBank/DDBJ whole genome shotgun (WGS) entry which is preliminary data.</text>
</comment>
<keyword evidence="11" id="KW-0460">Magnesium</keyword>
<comment type="subcellular location">
    <subcellularLocation>
        <location evidence="2">Membrane</location>
        <topology evidence="2">Single-pass membrane protein</topology>
    </subcellularLocation>
    <subcellularLocation>
        <location evidence="16">Plastid</location>
        <location evidence="16">Chloroplast outer membrane</location>
    </subcellularLocation>
</comment>
<keyword evidence="9" id="KW-0378">Hydrolase</keyword>
<keyword evidence="20" id="KW-1185">Reference proteome</keyword>
<keyword evidence="12" id="KW-0653">Protein transport</keyword>
<dbReference type="SUPFAM" id="SSF52540">
    <property type="entry name" value="P-loop containing nucleoside triphosphate hydrolases"/>
    <property type="match status" value="1"/>
</dbReference>
<dbReference type="PANTHER" id="PTHR10903">
    <property type="entry name" value="GTPASE, IMAP FAMILY MEMBER-RELATED"/>
    <property type="match status" value="1"/>
</dbReference>
<dbReference type="Proteomes" id="UP001628156">
    <property type="component" value="Unassembled WGS sequence"/>
</dbReference>
<evidence type="ECO:0000259" key="18">
    <source>
        <dbReference type="PROSITE" id="PS51720"/>
    </source>
</evidence>
<evidence type="ECO:0000256" key="14">
    <source>
        <dbReference type="ARBA" id="ARBA00023134"/>
    </source>
</evidence>
<dbReference type="Pfam" id="PF04548">
    <property type="entry name" value="AIG1"/>
    <property type="match status" value="1"/>
</dbReference>
<protein>
    <recommendedName>
        <fullName evidence="18">AIG1-type G domain-containing protein</fullName>
    </recommendedName>
</protein>
<evidence type="ECO:0000256" key="11">
    <source>
        <dbReference type="ARBA" id="ARBA00022842"/>
    </source>
</evidence>
<dbReference type="InterPro" id="IPR045058">
    <property type="entry name" value="GIMA/IAN/Toc"/>
</dbReference>
<evidence type="ECO:0000256" key="13">
    <source>
        <dbReference type="ARBA" id="ARBA00022989"/>
    </source>
</evidence>
<keyword evidence="5" id="KW-0934">Plastid</keyword>
<keyword evidence="6 17" id="KW-0812">Transmembrane</keyword>
<dbReference type="PROSITE" id="PS51720">
    <property type="entry name" value="G_AIG1"/>
    <property type="match status" value="1"/>
</dbReference>
<dbReference type="PROSITE" id="PS00675">
    <property type="entry name" value="SIGMA54_INTERACT_1"/>
    <property type="match status" value="1"/>
</dbReference>
<keyword evidence="15 17" id="KW-0472">Membrane</keyword>
<evidence type="ECO:0000256" key="8">
    <source>
        <dbReference type="ARBA" id="ARBA00022741"/>
    </source>
</evidence>
<dbReference type="InterPro" id="IPR006703">
    <property type="entry name" value="G_AIG1"/>
</dbReference>
<evidence type="ECO:0000256" key="10">
    <source>
        <dbReference type="ARBA" id="ARBA00022805"/>
    </source>
</evidence>
<keyword evidence="7" id="KW-0479">Metal-binding</keyword>
<keyword evidence="13 17" id="KW-1133">Transmembrane helix</keyword>
<feature type="domain" description="AIG1-type G" evidence="18">
    <location>
        <begin position="8"/>
        <end position="234"/>
    </location>
</feature>
<keyword evidence="3" id="KW-0813">Transport</keyword>
<proteinExistence type="predicted"/>
<evidence type="ECO:0000256" key="9">
    <source>
        <dbReference type="ARBA" id="ARBA00022801"/>
    </source>
</evidence>
<evidence type="ECO:0000256" key="2">
    <source>
        <dbReference type="ARBA" id="ARBA00004167"/>
    </source>
</evidence>
<dbReference type="PANTHER" id="PTHR10903:SF135">
    <property type="entry name" value="TRANSLOCASE OF CHLOROPLAST 120, CHLOROPLASTIC-RELATED"/>
    <property type="match status" value="1"/>
</dbReference>
<organism evidence="19 20">
    <name type="scientific">Entamoeba nuttalli</name>
    <dbReference type="NCBI Taxonomy" id="412467"/>
    <lineage>
        <taxon>Eukaryota</taxon>
        <taxon>Amoebozoa</taxon>
        <taxon>Evosea</taxon>
        <taxon>Archamoebae</taxon>
        <taxon>Mastigamoebida</taxon>
        <taxon>Entamoebidae</taxon>
        <taxon>Entamoeba</taxon>
    </lineage>
</organism>
<dbReference type="Gene3D" id="3.40.50.300">
    <property type="entry name" value="P-loop containing nucleotide triphosphate hydrolases"/>
    <property type="match status" value="1"/>
</dbReference>
<dbReference type="InterPro" id="IPR025662">
    <property type="entry name" value="Sigma_54_int_dom_ATP-bd_1"/>
</dbReference>
<keyword evidence="4" id="KW-0150">Chloroplast</keyword>
<evidence type="ECO:0000256" key="15">
    <source>
        <dbReference type="ARBA" id="ARBA00023136"/>
    </source>
</evidence>
<keyword evidence="8" id="KW-0547">Nucleotide-binding</keyword>
<evidence type="ECO:0000256" key="7">
    <source>
        <dbReference type="ARBA" id="ARBA00022723"/>
    </source>
</evidence>
<evidence type="ECO:0000256" key="5">
    <source>
        <dbReference type="ARBA" id="ARBA00022640"/>
    </source>
</evidence>
<evidence type="ECO:0000256" key="12">
    <source>
        <dbReference type="ARBA" id="ARBA00022927"/>
    </source>
</evidence>
<feature type="transmembrane region" description="Helical" evidence="17">
    <location>
        <begin position="291"/>
        <end position="312"/>
    </location>
</feature>
<keyword evidence="14" id="KW-0342">GTP-binding</keyword>
<reference evidence="19 20" key="1">
    <citation type="journal article" date="2019" name="PLoS Negl. Trop. Dis.">
        <title>Whole genome sequencing of Entamoeba nuttalli reveals mammalian host-related molecular signatures and a novel octapeptide-repeat surface protein.</title>
        <authorList>
            <person name="Tanaka M."/>
            <person name="Makiuchi T."/>
            <person name="Komiyama T."/>
            <person name="Shiina T."/>
            <person name="Osaki K."/>
            <person name="Tachibana H."/>
        </authorList>
    </citation>
    <scope>NUCLEOTIDE SEQUENCE [LARGE SCALE GENOMIC DNA]</scope>
    <source>
        <strain evidence="19 20">P19-061405</strain>
    </source>
</reference>
<evidence type="ECO:0000256" key="3">
    <source>
        <dbReference type="ARBA" id="ARBA00022448"/>
    </source>
</evidence>
<dbReference type="InterPro" id="IPR027417">
    <property type="entry name" value="P-loop_NTPase"/>
</dbReference>
<gene>
    <name evidence="19" type="ORF">ENUP19_0145G0001</name>
</gene>
<evidence type="ECO:0000256" key="17">
    <source>
        <dbReference type="SAM" id="Phobius"/>
    </source>
</evidence>
<accession>A0ABQ0DKI7</accession>
<evidence type="ECO:0000313" key="19">
    <source>
        <dbReference type="EMBL" id="GAB1223375.1"/>
    </source>
</evidence>
<evidence type="ECO:0000256" key="6">
    <source>
        <dbReference type="ARBA" id="ARBA00022692"/>
    </source>
</evidence>
<evidence type="ECO:0000256" key="16">
    <source>
        <dbReference type="ARBA" id="ARBA00024013"/>
    </source>
</evidence>
<evidence type="ECO:0000256" key="1">
    <source>
        <dbReference type="ARBA" id="ARBA00001946"/>
    </source>
</evidence>
<keyword evidence="10" id="KW-1002">Plastid outer membrane</keyword>
<dbReference type="EMBL" id="BAAFRS010000145">
    <property type="protein sequence ID" value="GAB1223375.1"/>
    <property type="molecule type" value="Genomic_DNA"/>
</dbReference>